<dbReference type="GO" id="GO:0016485">
    <property type="term" value="P:protein processing"/>
    <property type="evidence" value="ECO:0007669"/>
    <property type="project" value="TreeGrafter"/>
</dbReference>
<comment type="similarity">
    <text evidence="2 9">Belongs to the peptidase M14 family.</text>
</comment>
<dbReference type="Gene3D" id="2.60.40.1120">
    <property type="entry name" value="Carboxypeptidase-like, regulatory domain"/>
    <property type="match status" value="3"/>
</dbReference>
<evidence type="ECO:0000256" key="2">
    <source>
        <dbReference type="ARBA" id="ARBA00005988"/>
    </source>
</evidence>
<keyword evidence="15" id="KW-1185">Reference proteome</keyword>
<dbReference type="CDD" id="cd03858">
    <property type="entry name" value="M14_CP_N-E_like"/>
    <property type="match status" value="1"/>
</dbReference>
<feature type="active site" description="Proton donor/acceptor" evidence="9">
    <location>
        <position position="293"/>
    </location>
</feature>
<evidence type="ECO:0000256" key="7">
    <source>
        <dbReference type="ARBA" id="ARBA00022833"/>
    </source>
</evidence>
<dbReference type="OrthoDB" id="10249045at2759"/>
<keyword evidence="4" id="KW-0645">Protease</keyword>
<feature type="signal peptide" evidence="11">
    <location>
        <begin position="1"/>
        <end position="17"/>
    </location>
</feature>
<feature type="region of interest" description="Disordered" evidence="10">
    <location>
        <begin position="573"/>
        <end position="600"/>
    </location>
</feature>
<evidence type="ECO:0000313" key="13">
    <source>
        <dbReference type="EMBL" id="ELT87633.1"/>
    </source>
</evidence>
<protein>
    <recommendedName>
        <fullName evidence="12">Peptidase M14 domain-containing protein</fullName>
    </recommendedName>
</protein>
<evidence type="ECO:0000256" key="8">
    <source>
        <dbReference type="ARBA" id="ARBA00023180"/>
    </source>
</evidence>
<evidence type="ECO:0000256" key="3">
    <source>
        <dbReference type="ARBA" id="ARBA00022645"/>
    </source>
</evidence>
<dbReference type="FunFam" id="2.60.40.1120:FF:000004">
    <property type="entry name" value="Carboxypeptidase E"/>
    <property type="match status" value="1"/>
</dbReference>
<dbReference type="InterPro" id="IPR057247">
    <property type="entry name" value="CARBOXYPEPT_ZN_2"/>
</dbReference>
<dbReference type="InterPro" id="IPR050753">
    <property type="entry name" value="Peptidase_M14_domain"/>
</dbReference>
<evidence type="ECO:0000313" key="15">
    <source>
        <dbReference type="Proteomes" id="UP000014760"/>
    </source>
</evidence>
<dbReference type="SUPFAM" id="SSF53187">
    <property type="entry name" value="Zn-dependent exopeptidases"/>
    <property type="match status" value="4"/>
</dbReference>
<dbReference type="EMBL" id="AMQN01003608">
    <property type="status" value="NOT_ANNOTATED_CDS"/>
    <property type="molecule type" value="Genomic_DNA"/>
</dbReference>
<reference evidence="13 15" key="2">
    <citation type="journal article" date="2013" name="Nature">
        <title>Insights into bilaterian evolution from three spiralian genomes.</title>
        <authorList>
            <person name="Simakov O."/>
            <person name="Marletaz F."/>
            <person name="Cho S.J."/>
            <person name="Edsinger-Gonzales E."/>
            <person name="Havlak P."/>
            <person name="Hellsten U."/>
            <person name="Kuo D.H."/>
            <person name="Larsson T."/>
            <person name="Lv J."/>
            <person name="Arendt D."/>
            <person name="Savage R."/>
            <person name="Osoegawa K."/>
            <person name="de Jong P."/>
            <person name="Grimwood J."/>
            <person name="Chapman J.A."/>
            <person name="Shapiro H."/>
            <person name="Aerts A."/>
            <person name="Otillar R.P."/>
            <person name="Terry A.Y."/>
            <person name="Boore J.L."/>
            <person name="Grigoriev I.V."/>
            <person name="Lindberg D.R."/>
            <person name="Seaver E.C."/>
            <person name="Weisblat D.A."/>
            <person name="Putnam N.H."/>
            <person name="Rokhsar D.S."/>
        </authorList>
    </citation>
    <scope>NUCLEOTIDE SEQUENCE</scope>
    <source>
        <strain evidence="13 15">I ESC-2004</strain>
    </source>
</reference>
<dbReference type="STRING" id="283909.R7T473"/>
<dbReference type="PROSITE" id="PS52035">
    <property type="entry name" value="PEPTIDASE_M14"/>
    <property type="match status" value="4"/>
</dbReference>
<keyword evidence="3" id="KW-0121">Carboxypeptidase</keyword>
<evidence type="ECO:0000256" key="5">
    <source>
        <dbReference type="ARBA" id="ARBA00022723"/>
    </source>
</evidence>
<dbReference type="EMBL" id="KB312243">
    <property type="protein sequence ID" value="ELT87633.1"/>
    <property type="molecule type" value="Genomic_DNA"/>
</dbReference>
<evidence type="ECO:0000256" key="4">
    <source>
        <dbReference type="ARBA" id="ARBA00022670"/>
    </source>
</evidence>
<dbReference type="HOGENOM" id="CLU_002495_1_2_1"/>
<evidence type="ECO:0000259" key="12">
    <source>
        <dbReference type="PROSITE" id="PS52035"/>
    </source>
</evidence>
<keyword evidence="7" id="KW-0862">Zinc</keyword>
<reference evidence="15" key="1">
    <citation type="submission" date="2012-12" db="EMBL/GenBank/DDBJ databases">
        <authorList>
            <person name="Hellsten U."/>
            <person name="Grimwood J."/>
            <person name="Chapman J.A."/>
            <person name="Shapiro H."/>
            <person name="Aerts A."/>
            <person name="Otillar R.P."/>
            <person name="Terry A.Y."/>
            <person name="Boore J.L."/>
            <person name="Simakov O."/>
            <person name="Marletaz F."/>
            <person name="Cho S.-J."/>
            <person name="Edsinger-Gonzales E."/>
            <person name="Havlak P."/>
            <person name="Kuo D.-H."/>
            <person name="Larsson T."/>
            <person name="Lv J."/>
            <person name="Arendt D."/>
            <person name="Savage R."/>
            <person name="Osoegawa K."/>
            <person name="de Jong P."/>
            <person name="Lindberg D.R."/>
            <person name="Seaver E.C."/>
            <person name="Weisblat D.A."/>
            <person name="Putnam N.H."/>
            <person name="Grigoriev I.V."/>
            <person name="Rokhsar D.S."/>
        </authorList>
    </citation>
    <scope>NUCLEOTIDE SEQUENCE</scope>
    <source>
        <strain evidence="15">I ESC-2004</strain>
    </source>
</reference>
<evidence type="ECO:0000256" key="10">
    <source>
        <dbReference type="SAM" id="MobiDB-lite"/>
    </source>
</evidence>
<keyword evidence="6" id="KW-0378">Hydrolase</keyword>
<evidence type="ECO:0000256" key="9">
    <source>
        <dbReference type="PROSITE-ProRule" id="PRU01379"/>
    </source>
</evidence>
<dbReference type="Gene3D" id="3.40.630.10">
    <property type="entry name" value="Zn peptidases"/>
    <property type="match status" value="4"/>
</dbReference>
<dbReference type="PANTHER" id="PTHR11532">
    <property type="entry name" value="PROTEASE M14 CARBOXYPEPTIDASE"/>
    <property type="match status" value="1"/>
</dbReference>
<accession>R7T473</accession>
<feature type="domain" description="Peptidase M14" evidence="12">
    <location>
        <begin position="1228"/>
        <end position="1485"/>
    </location>
</feature>
<name>R7T473_CAPTE</name>
<dbReference type="GO" id="GO:0008270">
    <property type="term" value="F:zinc ion binding"/>
    <property type="evidence" value="ECO:0007669"/>
    <property type="project" value="InterPro"/>
</dbReference>
<keyword evidence="11" id="KW-0732">Signal</keyword>
<reference evidence="14" key="3">
    <citation type="submission" date="2015-06" db="UniProtKB">
        <authorList>
            <consortium name="EnsemblMetazoa"/>
        </authorList>
    </citation>
    <scope>IDENTIFICATION</scope>
</reference>
<dbReference type="Pfam" id="PF13620">
    <property type="entry name" value="CarboxypepD_reg"/>
    <property type="match status" value="2"/>
</dbReference>
<dbReference type="OMA" id="CCKYPPG"/>
<sequence>MEITSVLLALAISVVVAQAPVNSRSGTLSKKRYINYDKLTMLFQKYNSTYPNIATVSSIGKSVEGRDMWGIRISSDPVSRAPGKPKFKYVGNMHGNEVISRQMLIYLTEYLLTNYETDVRVRQLIDSTDIHIVPSMNPDGFENARVGDCSGVTGRSNANGVDLNRNFPDQFEDDVGEKREPETQAMMDWIKRGHFVLSANLHGGSVVANYGYDDSPKHIITGYHSRAPDEAVFKKVAHVYADKHPKMLTGHVCDDDEFEAEHGITNGNEWYEVIGGMQDYNYVEGDCMEITLELSCCKYPPADQLQSFWDLNKESLLSFMEQVHCGIHGFITDSVTGEGIQGAKVSVEGIDKTMTSSEFGDYWRLLVPGTYSLTVEADGYQPTTIDAIQMLGCGKQVNFTLAQKPADRLMKMIDANRIEKSSKPGNMDVNLLDVIDRSSSLEYLVESINDFADGLHRNTLNFTEPTLFEHLTHEELTTTLQTFASRYPKITHLYSIGKSVEGRDLWVIEISDHPGQHEPGEPEFKYVGNMHGNEVVGRVILIDLIQLLCENYGQHPLLTSMVDHTRIHIMPTMNPDGYSRATEGDKQGVKGRTNAHHRDLNRNFPDQFATTYENSHPELETQLVMAWLQQHPFVLSANLHGGSLVANYPFDDTARGITTYSKSPDDKVFRQLALVYSKAHATMHSGHPCPGTGMDDEYFPEGITNGAHWYSVAGGMQDWNYLNTDCFELTIELGCVKYPTARHLPSYWTANRFSLLAFMGEVHKGVRGFVFDKKSGNPLVGASIEVSGIKHVVHSANDGDFWRLLAPGDYDVTASKKGYTSVTQSVTVDNGAAVVLNFTLDDSSLEIWSRENDFNLVDSLKGNEYLAIESIPSLLAELQKKYPGYVTQSLIGQDDLTTPLAMVELTNQKSVKKGDEKVNVALIGGLKGDQPVGGEMLMRFIMHFTQGITTNNEQVMSILNTTVLNILPFANPDGYKQATEGDCLGEQYTGQNFDFLFDDGSQSPSVKVLDSFFEENVVHFAVSLESGGLFARYPLNKERRNSMGLKSAATEDDDLYRLMAETYVKANPIMAALQPCSDASPTGAIHGAQWDPHSGAMMDYLYFKHNTLMISAHISCCKFPLPSELPALWMQNLQSLLDVIEKAHQGIAGQVVSEGGQPMAEAVVEIQGQEYTQRLSQNARYFQMMLPGQYETIVSKLGYETSSDLVEVTESAIAENPTVLKKDLASLAYHDFVQLENELKEIHANCSGITQLHSIGKSVEGRDLWVMELTENPGQHVVGKQEVNLIGSLHGNQLANQELLVQFLWSICRRYGDDYAITQMLQRNRIHVLASPNPDATERAVRGECDNQKGYLNANNVDLDSDFKDQTVVNVTIQPETRAIMEWIKSVSFALSVQFQAGFEVVSYPFDRVPPTGESHATSDDPVLQFLARAYSEHHPAFSQGAPQCGANGERYSKGIVNGAVLKPKADTLQVNGMGDCCVLTLCFL</sequence>
<organism evidence="13">
    <name type="scientific">Capitella teleta</name>
    <name type="common">Polychaete worm</name>
    <dbReference type="NCBI Taxonomy" id="283909"/>
    <lineage>
        <taxon>Eukaryota</taxon>
        <taxon>Metazoa</taxon>
        <taxon>Spiralia</taxon>
        <taxon>Lophotrochozoa</taxon>
        <taxon>Annelida</taxon>
        <taxon>Polychaeta</taxon>
        <taxon>Sedentaria</taxon>
        <taxon>Scolecida</taxon>
        <taxon>Capitellidae</taxon>
        <taxon>Capitella</taxon>
    </lineage>
</organism>
<evidence type="ECO:0000256" key="1">
    <source>
        <dbReference type="ARBA" id="ARBA00001947"/>
    </source>
</evidence>
<feature type="domain" description="Peptidase M14" evidence="12">
    <location>
        <begin position="469"/>
        <end position="762"/>
    </location>
</feature>
<evidence type="ECO:0000256" key="11">
    <source>
        <dbReference type="SAM" id="SignalP"/>
    </source>
</evidence>
<dbReference type="GO" id="GO:0005615">
    <property type="term" value="C:extracellular space"/>
    <property type="evidence" value="ECO:0007669"/>
    <property type="project" value="TreeGrafter"/>
</dbReference>
<dbReference type="GO" id="GO:0004181">
    <property type="term" value="F:metallocarboxypeptidase activity"/>
    <property type="evidence" value="ECO:0007669"/>
    <property type="project" value="InterPro"/>
</dbReference>
<dbReference type="FunCoup" id="R7T473">
    <property type="interactions" value="665"/>
</dbReference>
<proteinExistence type="inferred from homology"/>
<feature type="domain" description="Peptidase M14" evidence="12">
    <location>
        <begin position="864"/>
        <end position="1143"/>
    </location>
</feature>
<dbReference type="Pfam" id="PF00246">
    <property type="entry name" value="Peptidase_M14"/>
    <property type="match status" value="4"/>
</dbReference>
<feature type="chain" id="PRO_5008786622" description="Peptidase M14 domain-containing protein" evidence="11">
    <location>
        <begin position="18"/>
        <end position="1485"/>
    </location>
</feature>
<dbReference type="EnsemblMetazoa" id="CapteT132113">
    <property type="protein sequence ID" value="CapteP132113"/>
    <property type="gene ID" value="CapteG132113"/>
</dbReference>
<dbReference type="PANTHER" id="PTHR11532:SF73">
    <property type="entry name" value="CARBOXYPEPTIDASE D"/>
    <property type="match status" value="1"/>
</dbReference>
<feature type="active site" description="Proton donor/acceptor" evidence="9">
    <location>
        <position position="732"/>
    </location>
</feature>
<dbReference type="PRINTS" id="PR00765">
    <property type="entry name" value="CRBOXYPTASEA"/>
</dbReference>
<dbReference type="InterPro" id="IPR057246">
    <property type="entry name" value="CARBOXYPEPT_ZN_1"/>
</dbReference>
<dbReference type="PROSITE" id="PS00132">
    <property type="entry name" value="CARBOXYPEPT_ZN_1"/>
    <property type="match status" value="2"/>
</dbReference>
<dbReference type="Proteomes" id="UP000014760">
    <property type="component" value="Unassembled WGS sequence"/>
</dbReference>
<gene>
    <name evidence="13" type="ORF">CAPTEDRAFT_132113</name>
</gene>
<comment type="cofactor">
    <cofactor evidence="1">
        <name>Zn(2+)</name>
        <dbReference type="ChEBI" id="CHEBI:29105"/>
    </cofactor>
</comment>
<evidence type="ECO:0000313" key="14">
    <source>
        <dbReference type="EnsemblMetazoa" id="CapteP132113"/>
    </source>
</evidence>
<evidence type="ECO:0000256" key="6">
    <source>
        <dbReference type="ARBA" id="ARBA00022801"/>
    </source>
</evidence>
<dbReference type="GO" id="GO:0006518">
    <property type="term" value="P:peptide metabolic process"/>
    <property type="evidence" value="ECO:0007669"/>
    <property type="project" value="TreeGrafter"/>
</dbReference>
<dbReference type="CDD" id="cd11308">
    <property type="entry name" value="Peptidase_M14NE-CP-C_like"/>
    <property type="match status" value="2"/>
</dbReference>
<feature type="domain" description="Peptidase M14" evidence="12">
    <location>
        <begin position="32"/>
        <end position="323"/>
    </location>
</feature>
<keyword evidence="8" id="KW-0325">Glycoprotein</keyword>
<dbReference type="SUPFAM" id="SSF49464">
    <property type="entry name" value="Carboxypeptidase regulatory domain-like"/>
    <property type="match status" value="3"/>
</dbReference>
<dbReference type="InterPro" id="IPR000834">
    <property type="entry name" value="Peptidase_M14"/>
</dbReference>
<dbReference type="InterPro" id="IPR008969">
    <property type="entry name" value="CarboxyPept-like_regulatory"/>
</dbReference>
<dbReference type="PROSITE" id="PS00133">
    <property type="entry name" value="CARBOXYPEPT_ZN_2"/>
    <property type="match status" value="1"/>
</dbReference>
<dbReference type="CDD" id="cd03868">
    <property type="entry name" value="M14_CPD_I"/>
    <property type="match status" value="1"/>
</dbReference>
<keyword evidence="5" id="KW-0479">Metal-binding</keyword>
<dbReference type="FunFam" id="3.40.630.10:FF:000020">
    <property type="entry name" value="Carboxypeptidase D"/>
    <property type="match status" value="2"/>
</dbReference>
<dbReference type="SMART" id="SM00631">
    <property type="entry name" value="Zn_pept"/>
    <property type="match status" value="3"/>
</dbReference>
<comment type="caution">
    <text evidence="9">Lacks conserved residue(s) required for the propagation of feature annotation.</text>
</comment>